<sequence length="176" mass="18700">MAILPNSIAVFSGIFVWGAVFYILAGSLTVAATRSMDRCKMNAALTLSIIATIPSGVAIILHFIDASGLGMIGYYGYYDCYWWQSHAQAMSAMLGIFSLLEFIVAITVAAEICKAKSHSNTQSALIVNNLPSGLPANMQAPPTSAVIYQTTELPKEPENRGAADMGEPPAYTTTVG</sequence>
<reference evidence="3" key="1">
    <citation type="submission" date="2019-06" db="EMBL/GenBank/DDBJ databases">
        <authorList>
            <consortium name="Wellcome Sanger Institute Data Sharing"/>
        </authorList>
    </citation>
    <scope>NUCLEOTIDE SEQUENCE [LARGE SCALE GENOMIC DNA]</scope>
</reference>
<protein>
    <submittedName>
        <fullName evidence="3">Uncharacterized protein</fullName>
    </submittedName>
</protein>
<keyword evidence="2" id="KW-0812">Transmembrane</keyword>
<dbReference type="PANTHER" id="PTHR23320:SF128">
    <property type="entry name" value="MEMBRANE-SPANNING 4-DOMAINS SUBFAMILY A MEMBER 4A"/>
    <property type="match status" value="1"/>
</dbReference>
<dbReference type="InterPro" id="IPR030417">
    <property type="entry name" value="MS4A"/>
</dbReference>
<dbReference type="Proteomes" id="UP000472263">
    <property type="component" value="Chromosome 16"/>
</dbReference>
<name>A0A667YFT6_9TELE</name>
<feature type="region of interest" description="Disordered" evidence="1">
    <location>
        <begin position="154"/>
        <end position="176"/>
    </location>
</feature>
<reference evidence="3" key="3">
    <citation type="submission" date="2025-09" db="UniProtKB">
        <authorList>
            <consortium name="Ensembl"/>
        </authorList>
    </citation>
    <scope>IDENTIFICATION</scope>
</reference>
<dbReference type="Ensembl" id="ENSMMDT00005029955.1">
    <property type="protein sequence ID" value="ENSMMDP00005029265.1"/>
    <property type="gene ID" value="ENSMMDG00005013936.1"/>
</dbReference>
<evidence type="ECO:0000313" key="3">
    <source>
        <dbReference type="Ensembl" id="ENSMMDP00005029265.1"/>
    </source>
</evidence>
<dbReference type="GeneTree" id="ENSGT01010000223208"/>
<accession>A0A667YFT6</accession>
<feature type="transmembrane region" description="Helical" evidence="2">
    <location>
        <begin position="6"/>
        <end position="32"/>
    </location>
</feature>
<gene>
    <name evidence="3" type="primary">LOC115374106</name>
</gene>
<organism evidence="3 4">
    <name type="scientific">Myripristis murdjan</name>
    <name type="common">pinecone soldierfish</name>
    <dbReference type="NCBI Taxonomy" id="586833"/>
    <lineage>
        <taxon>Eukaryota</taxon>
        <taxon>Metazoa</taxon>
        <taxon>Chordata</taxon>
        <taxon>Craniata</taxon>
        <taxon>Vertebrata</taxon>
        <taxon>Euteleostomi</taxon>
        <taxon>Actinopterygii</taxon>
        <taxon>Neopterygii</taxon>
        <taxon>Teleostei</taxon>
        <taxon>Neoteleostei</taxon>
        <taxon>Acanthomorphata</taxon>
        <taxon>Holocentriformes</taxon>
        <taxon>Holocentridae</taxon>
        <taxon>Myripristis</taxon>
    </lineage>
</organism>
<keyword evidence="4" id="KW-1185">Reference proteome</keyword>
<keyword evidence="2" id="KW-1133">Transmembrane helix</keyword>
<feature type="transmembrane region" description="Helical" evidence="2">
    <location>
        <begin position="44"/>
        <end position="77"/>
    </location>
</feature>
<reference evidence="3" key="2">
    <citation type="submission" date="2025-08" db="UniProtKB">
        <authorList>
            <consortium name="Ensembl"/>
        </authorList>
    </citation>
    <scope>IDENTIFICATION</scope>
</reference>
<dbReference type="FunCoup" id="A0A667YFT6">
    <property type="interactions" value="200"/>
</dbReference>
<dbReference type="AlphaFoldDB" id="A0A667YFT6"/>
<feature type="transmembrane region" description="Helical" evidence="2">
    <location>
        <begin position="89"/>
        <end position="110"/>
    </location>
</feature>
<keyword evidence="2" id="KW-0472">Membrane</keyword>
<proteinExistence type="predicted"/>
<evidence type="ECO:0000313" key="4">
    <source>
        <dbReference type="Proteomes" id="UP000472263"/>
    </source>
</evidence>
<evidence type="ECO:0000256" key="1">
    <source>
        <dbReference type="SAM" id="MobiDB-lite"/>
    </source>
</evidence>
<dbReference type="PANTHER" id="PTHR23320">
    <property type="entry name" value="MEMBRANE-SPANNING 4-DOMAINS SUBFAMILY A MS4A -RELATED"/>
    <property type="match status" value="1"/>
</dbReference>
<dbReference type="InParanoid" id="A0A667YFT6"/>
<evidence type="ECO:0000256" key="2">
    <source>
        <dbReference type="SAM" id="Phobius"/>
    </source>
</evidence>